<sequence>MHMTTLSTVVKNRNHVKYCTISSLILYIGWRGAQTVQYHAKNDLDCCCYISDIFYLVINRL</sequence>
<reference evidence="1" key="1">
    <citation type="submission" date="2014-11" db="EMBL/GenBank/DDBJ databases">
        <authorList>
            <person name="Amaro Gonzalez C."/>
        </authorList>
    </citation>
    <scope>NUCLEOTIDE SEQUENCE</scope>
</reference>
<name>A0A0E9WY86_ANGAN</name>
<reference evidence="1" key="2">
    <citation type="journal article" date="2015" name="Fish Shellfish Immunol.">
        <title>Early steps in the European eel (Anguilla anguilla)-Vibrio vulnificus interaction in the gills: Role of the RtxA13 toxin.</title>
        <authorList>
            <person name="Callol A."/>
            <person name="Pajuelo D."/>
            <person name="Ebbesson L."/>
            <person name="Teles M."/>
            <person name="MacKenzie S."/>
            <person name="Amaro C."/>
        </authorList>
    </citation>
    <scope>NUCLEOTIDE SEQUENCE</scope>
</reference>
<proteinExistence type="predicted"/>
<dbReference type="AlphaFoldDB" id="A0A0E9WY86"/>
<evidence type="ECO:0000313" key="1">
    <source>
        <dbReference type="EMBL" id="JAH95181.1"/>
    </source>
</evidence>
<protein>
    <submittedName>
        <fullName evidence="1">Uncharacterized protein</fullName>
    </submittedName>
</protein>
<dbReference type="EMBL" id="GBXM01013396">
    <property type="protein sequence ID" value="JAH95181.1"/>
    <property type="molecule type" value="Transcribed_RNA"/>
</dbReference>
<organism evidence="1">
    <name type="scientific">Anguilla anguilla</name>
    <name type="common">European freshwater eel</name>
    <name type="synonym">Muraena anguilla</name>
    <dbReference type="NCBI Taxonomy" id="7936"/>
    <lineage>
        <taxon>Eukaryota</taxon>
        <taxon>Metazoa</taxon>
        <taxon>Chordata</taxon>
        <taxon>Craniata</taxon>
        <taxon>Vertebrata</taxon>
        <taxon>Euteleostomi</taxon>
        <taxon>Actinopterygii</taxon>
        <taxon>Neopterygii</taxon>
        <taxon>Teleostei</taxon>
        <taxon>Anguilliformes</taxon>
        <taxon>Anguillidae</taxon>
        <taxon>Anguilla</taxon>
    </lineage>
</organism>
<accession>A0A0E9WY86</accession>